<feature type="transmembrane region" description="Helical" evidence="1">
    <location>
        <begin position="154"/>
        <end position="176"/>
    </location>
</feature>
<reference evidence="2 3" key="1">
    <citation type="submission" date="2015-03" db="EMBL/GenBank/DDBJ databases">
        <title>Genome sequence of Tenacibaculum sp. S2-2, isolated from intestinal microbiota of sea cucumber, Apostichopus japonicas.</title>
        <authorList>
            <person name="Shao Z."/>
            <person name="Wang L."/>
            <person name="Li X."/>
        </authorList>
    </citation>
    <scope>NUCLEOTIDE SEQUENCE [LARGE SCALE GENOMIC DNA]</scope>
    <source>
        <strain evidence="2 3">S2-2</strain>
    </source>
</reference>
<dbReference type="InParanoid" id="A0A1Y2PGV0"/>
<proteinExistence type="predicted"/>
<keyword evidence="1" id="KW-0472">Membrane</keyword>
<sequence>MMQLTKEQIQQIEWYLDRKRLQYIDVRIEVLDHVISEIEQATNTVSFEKAFEKVKFKWNKLLEEDSSVYLGYAYVKPKVVVEKLKKYGKPHAIKIWSVFAIMLLLLNFKQEVSFKGIQILNFMAQVWIYISAALILVGGFLIRKSKIKTSYSFLYNSQVLPYILFPFMLFGSFLTQSGGLDIFEIAMLLFSLFVCQLGIKLYKRHFLTVKKYSLKCS</sequence>
<name>A0A1Y2PGV0_9FLAO</name>
<feature type="transmembrane region" description="Helical" evidence="1">
    <location>
        <begin position="122"/>
        <end position="142"/>
    </location>
</feature>
<evidence type="ECO:0000313" key="3">
    <source>
        <dbReference type="Proteomes" id="UP000194221"/>
    </source>
</evidence>
<feature type="transmembrane region" description="Helical" evidence="1">
    <location>
        <begin position="93"/>
        <end position="110"/>
    </location>
</feature>
<dbReference type="OrthoDB" id="1188278at2"/>
<accession>A0A1Y2PGV0</accession>
<evidence type="ECO:0000313" key="2">
    <source>
        <dbReference type="EMBL" id="OSY88908.1"/>
    </source>
</evidence>
<keyword evidence="1" id="KW-0812">Transmembrane</keyword>
<dbReference type="EMBL" id="LAPZ01000002">
    <property type="protein sequence ID" value="OSY88908.1"/>
    <property type="molecule type" value="Genomic_DNA"/>
</dbReference>
<evidence type="ECO:0000256" key="1">
    <source>
        <dbReference type="SAM" id="Phobius"/>
    </source>
</evidence>
<organism evidence="2 3">
    <name type="scientific">Tenacibaculum holothuriorum</name>
    <dbReference type="NCBI Taxonomy" id="1635173"/>
    <lineage>
        <taxon>Bacteria</taxon>
        <taxon>Pseudomonadati</taxon>
        <taxon>Bacteroidota</taxon>
        <taxon>Flavobacteriia</taxon>
        <taxon>Flavobacteriales</taxon>
        <taxon>Flavobacteriaceae</taxon>
        <taxon>Tenacibaculum</taxon>
    </lineage>
</organism>
<gene>
    <name evidence="2" type="ORF">WH52_04390</name>
</gene>
<protein>
    <submittedName>
        <fullName evidence="2">Uncharacterized protein</fullName>
    </submittedName>
</protein>
<keyword evidence="1" id="KW-1133">Transmembrane helix</keyword>
<dbReference type="STRING" id="1635173.WH52_04390"/>
<dbReference type="Proteomes" id="UP000194221">
    <property type="component" value="Unassembled WGS sequence"/>
</dbReference>
<dbReference type="RefSeq" id="WP_086029717.1">
    <property type="nucleotide sequence ID" value="NZ_LAPZ01000002.1"/>
</dbReference>
<dbReference type="AlphaFoldDB" id="A0A1Y2PGV0"/>
<keyword evidence="3" id="KW-1185">Reference proteome</keyword>
<comment type="caution">
    <text evidence="2">The sequence shown here is derived from an EMBL/GenBank/DDBJ whole genome shotgun (WGS) entry which is preliminary data.</text>
</comment>
<feature type="transmembrane region" description="Helical" evidence="1">
    <location>
        <begin position="182"/>
        <end position="202"/>
    </location>
</feature>